<dbReference type="PANTHER" id="PTHR31138">
    <property type="entry name" value="CHROMOSOME 19, WHOLE GENOME SHOTGUN SEQUENCE"/>
    <property type="match status" value="1"/>
</dbReference>
<sequence>MSLSNAPKDISEHPKQGSVIDPVDKTKLEQDVGRKLKLYGVINAFKQSRMPSNEQIDSTLKYVLQHSPVPENELSSEGKKLIQDSRDIIETMRLIVKEKNRDELFQNFVWHTRDTDFDQAKKDPNDIIPVDKAKAKSDGEQAVQHLRALFSLILTNAEVRKLLSDFSVIGRDLLARGAEKAAEAARPDQERLRQVDESAPKDQFVTEGGRTAGPNETPVLEAQIPGTGHTIRQHPRDDLGTGATVVTDDGRTMSGSQAMGEAQSKANDLADRAQTEAQHQKRDVETTVNGDFVPEDRETLK</sequence>
<dbReference type="Pfam" id="PF19343">
    <property type="entry name" value="HAM1_N"/>
    <property type="match status" value="1"/>
</dbReference>
<evidence type="ECO:0000313" key="3">
    <source>
        <dbReference type="EMBL" id="KAK7689618.1"/>
    </source>
</evidence>
<dbReference type="EMBL" id="JASBNA010000008">
    <property type="protein sequence ID" value="KAK7689618.1"/>
    <property type="molecule type" value="Genomic_DNA"/>
</dbReference>
<accession>A0AAW0G7H9</accession>
<reference evidence="3 4" key="1">
    <citation type="submission" date="2022-09" db="EMBL/GenBank/DDBJ databases">
        <authorList>
            <person name="Palmer J.M."/>
        </authorList>
    </citation>
    <scope>NUCLEOTIDE SEQUENCE [LARGE SCALE GENOMIC DNA]</scope>
    <source>
        <strain evidence="3 4">DSM 7382</strain>
    </source>
</reference>
<feature type="region of interest" description="Disordered" evidence="1">
    <location>
        <begin position="181"/>
        <end position="301"/>
    </location>
</feature>
<feature type="compositionally biased region" description="Basic and acidic residues" evidence="1">
    <location>
        <begin position="268"/>
        <end position="285"/>
    </location>
</feature>
<evidence type="ECO:0000256" key="1">
    <source>
        <dbReference type="SAM" id="MobiDB-lite"/>
    </source>
</evidence>
<organism evidence="3 4">
    <name type="scientific">Cerrena zonata</name>
    <dbReference type="NCBI Taxonomy" id="2478898"/>
    <lineage>
        <taxon>Eukaryota</taxon>
        <taxon>Fungi</taxon>
        <taxon>Dikarya</taxon>
        <taxon>Basidiomycota</taxon>
        <taxon>Agaricomycotina</taxon>
        <taxon>Agaricomycetes</taxon>
        <taxon>Polyporales</taxon>
        <taxon>Cerrenaceae</taxon>
        <taxon>Cerrena</taxon>
    </lineage>
</organism>
<gene>
    <name evidence="3" type="ORF">QCA50_007411</name>
</gene>
<feature type="compositionally biased region" description="Basic and acidic residues" evidence="1">
    <location>
        <begin position="181"/>
        <end position="200"/>
    </location>
</feature>
<name>A0AAW0G7H9_9APHY</name>
<dbReference type="Proteomes" id="UP001385951">
    <property type="component" value="Unassembled WGS sequence"/>
</dbReference>
<protein>
    <recommendedName>
        <fullName evidence="2">HAM1-like N-terminal domain-containing protein</fullName>
    </recommendedName>
</protein>
<dbReference type="InterPro" id="IPR045967">
    <property type="entry name" value="HAM1-like_N"/>
</dbReference>
<dbReference type="AlphaFoldDB" id="A0AAW0G7H9"/>
<dbReference type="PANTHER" id="PTHR31138:SF1">
    <property type="entry name" value="PDZ DOMAIN-CONTAINING PROTEIN"/>
    <property type="match status" value="1"/>
</dbReference>
<keyword evidence="4" id="KW-1185">Reference proteome</keyword>
<feature type="domain" description="HAM1-like N-terminal" evidence="2">
    <location>
        <begin position="14"/>
        <end position="283"/>
    </location>
</feature>
<evidence type="ECO:0000259" key="2">
    <source>
        <dbReference type="Pfam" id="PF19343"/>
    </source>
</evidence>
<comment type="caution">
    <text evidence="3">The sequence shown here is derived from an EMBL/GenBank/DDBJ whole genome shotgun (WGS) entry which is preliminary data.</text>
</comment>
<feature type="region of interest" description="Disordered" evidence="1">
    <location>
        <begin position="1"/>
        <end position="26"/>
    </location>
</feature>
<evidence type="ECO:0000313" key="4">
    <source>
        <dbReference type="Proteomes" id="UP001385951"/>
    </source>
</evidence>
<proteinExistence type="predicted"/>